<reference evidence="1" key="1">
    <citation type="journal article" date="2019" name="Sci. Rep.">
        <title>Draft genome of Tanacetum cinerariifolium, the natural source of mosquito coil.</title>
        <authorList>
            <person name="Yamashiro T."/>
            <person name="Shiraishi A."/>
            <person name="Satake H."/>
            <person name="Nakayama K."/>
        </authorList>
    </citation>
    <scope>NUCLEOTIDE SEQUENCE</scope>
</reference>
<evidence type="ECO:0000313" key="1">
    <source>
        <dbReference type="EMBL" id="GEZ35648.1"/>
    </source>
</evidence>
<accession>A0A699I972</accession>
<sequence>MLHGILRLVGYPSVLMGFRRNIKGIGLHIRQISYWRIKEPIRAIQASNSAFILVLWRWKLMGQVVSIGFFGVMVTNLTTGRLVNSSSCDGIDMVIKNLDLEPKDIVAEFCGPSRGKELSKESGSKILSCGDGSCWKTFKPIASLITKGELK</sequence>
<name>A0A699I972_TANCI</name>
<organism evidence="1">
    <name type="scientific">Tanacetum cinerariifolium</name>
    <name type="common">Dalmatian daisy</name>
    <name type="synonym">Chrysanthemum cinerariifolium</name>
    <dbReference type="NCBI Taxonomy" id="118510"/>
    <lineage>
        <taxon>Eukaryota</taxon>
        <taxon>Viridiplantae</taxon>
        <taxon>Streptophyta</taxon>
        <taxon>Embryophyta</taxon>
        <taxon>Tracheophyta</taxon>
        <taxon>Spermatophyta</taxon>
        <taxon>Magnoliopsida</taxon>
        <taxon>eudicotyledons</taxon>
        <taxon>Gunneridae</taxon>
        <taxon>Pentapetalae</taxon>
        <taxon>asterids</taxon>
        <taxon>campanulids</taxon>
        <taxon>Asterales</taxon>
        <taxon>Asteraceae</taxon>
        <taxon>Asteroideae</taxon>
        <taxon>Anthemideae</taxon>
        <taxon>Anthemidinae</taxon>
        <taxon>Tanacetum</taxon>
    </lineage>
</organism>
<dbReference type="EMBL" id="BKCJ010269155">
    <property type="protein sequence ID" value="GEZ35648.1"/>
    <property type="molecule type" value="Genomic_DNA"/>
</dbReference>
<protein>
    <submittedName>
        <fullName evidence="1">Uncharacterized protein</fullName>
    </submittedName>
</protein>
<comment type="caution">
    <text evidence="1">The sequence shown here is derived from an EMBL/GenBank/DDBJ whole genome shotgun (WGS) entry which is preliminary data.</text>
</comment>
<dbReference type="AlphaFoldDB" id="A0A699I972"/>
<gene>
    <name evidence="1" type="ORF">Tci_507621</name>
</gene>
<proteinExistence type="predicted"/>